<comment type="caution">
    <text evidence="13">The sequence shown here is derived from an EMBL/GenBank/DDBJ whole genome shotgun (WGS) entry which is preliminary data.</text>
</comment>
<keyword evidence="6 11" id="KW-0560">Oxidoreductase</keyword>
<dbReference type="PANTHER" id="PTHR24300">
    <property type="entry name" value="CYTOCHROME P450 508A4-RELATED"/>
    <property type="match status" value="1"/>
</dbReference>
<comment type="subcellular location">
    <subcellularLocation>
        <location evidence="2">Membrane</location>
    </subcellularLocation>
</comment>
<evidence type="ECO:0000313" key="13">
    <source>
        <dbReference type="EMBL" id="KAK0142115.1"/>
    </source>
</evidence>
<feature type="transmembrane region" description="Helical" evidence="12">
    <location>
        <begin position="20"/>
        <end position="37"/>
    </location>
</feature>
<dbReference type="Proteomes" id="UP001174136">
    <property type="component" value="Unassembled WGS sequence"/>
</dbReference>
<dbReference type="EMBL" id="JAOPHQ010003709">
    <property type="protein sequence ID" value="KAK0142115.1"/>
    <property type="molecule type" value="Genomic_DNA"/>
</dbReference>
<name>A0AA47NYQ2_MERPO</name>
<proteinExistence type="inferred from homology"/>
<evidence type="ECO:0000256" key="10">
    <source>
        <dbReference type="PIRSR" id="PIRSR602401-1"/>
    </source>
</evidence>
<dbReference type="AlphaFoldDB" id="A0AA47NYQ2"/>
<gene>
    <name evidence="13" type="primary">CYP2D15_1</name>
    <name evidence="13" type="ORF">N1851_020212</name>
</gene>
<dbReference type="PANTHER" id="PTHR24300:SF327">
    <property type="entry name" value="CYTOCHROME P450 2F2-RELATED"/>
    <property type="match status" value="1"/>
</dbReference>
<keyword evidence="14" id="KW-1185">Reference proteome</keyword>
<dbReference type="GO" id="GO:0006082">
    <property type="term" value="P:organic acid metabolic process"/>
    <property type="evidence" value="ECO:0007669"/>
    <property type="project" value="TreeGrafter"/>
</dbReference>
<dbReference type="GO" id="GO:0016712">
    <property type="term" value="F:oxidoreductase activity, acting on paired donors, with incorporation or reduction of molecular oxygen, reduced flavin or flavoprotein as one donor, and incorporation of one atom of oxygen"/>
    <property type="evidence" value="ECO:0007669"/>
    <property type="project" value="TreeGrafter"/>
</dbReference>
<evidence type="ECO:0000256" key="8">
    <source>
        <dbReference type="ARBA" id="ARBA00023033"/>
    </source>
</evidence>
<keyword evidence="5 10" id="KW-0479">Metal-binding</keyword>
<comment type="similarity">
    <text evidence="3 11">Belongs to the cytochrome P450 family.</text>
</comment>
<evidence type="ECO:0000256" key="3">
    <source>
        <dbReference type="ARBA" id="ARBA00010617"/>
    </source>
</evidence>
<keyword evidence="12" id="KW-0812">Transmembrane</keyword>
<keyword evidence="12" id="KW-1133">Transmembrane helix</keyword>
<dbReference type="FunFam" id="1.10.630.10:FF:000004">
    <property type="entry name" value="cytochrome P450 2D15 isoform X1"/>
    <property type="match status" value="1"/>
</dbReference>
<dbReference type="GO" id="GO:0006805">
    <property type="term" value="P:xenobiotic metabolic process"/>
    <property type="evidence" value="ECO:0007669"/>
    <property type="project" value="TreeGrafter"/>
</dbReference>
<evidence type="ECO:0000313" key="14">
    <source>
        <dbReference type="Proteomes" id="UP001174136"/>
    </source>
</evidence>
<evidence type="ECO:0000256" key="4">
    <source>
        <dbReference type="ARBA" id="ARBA00022617"/>
    </source>
</evidence>
<comment type="cofactor">
    <cofactor evidence="1 10">
        <name>heme</name>
        <dbReference type="ChEBI" id="CHEBI:30413"/>
    </cofactor>
</comment>
<accession>A0AA47NYQ2</accession>
<dbReference type="PROSITE" id="PS00086">
    <property type="entry name" value="CYTOCHROME_P450"/>
    <property type="match status" value="1"/>
</dbReference>
<dbReference type="GO" id="GO:0016020">
    <property type="term" value="C:membrane"/>
    <property type="evidence" value="ECO:0007669"/>
    <property type="project" value="UniProtKB-SubCell"/>
</dbReference>
<keyword evidence="4 10" id="KW-0349">Heme</keyword>
<dbReference type="InterPro" id="IPR001128">
    <property type="entry name" value="Cyt_P450"/>
</dbReference>
<dbReference type="InterPro" id="IPR017972">
    <property type="entry name" value="Cyt_P450_CS"/>
</dbReference>
<evidence type="ECO:0000256" key="7">
    <source>
        <dbReference type="ARBA" id="ARBA00023004"/>
    </source>
</evidence>
<sequence>MKSYNREDLSVKDRISSTMFGSMVLFWVVICLLFFLVRTRRPKNFPPGPQPLPIFGNLLQLCLENPMRDLERLRLRYGNVFSLFFGSRPAVILNGTKAIREALVTKASDFAGRPDELLLSHLTQGKAGGDHRRFALMTLRNFGLGKQSMEDRILSEVEHVAAELEESNGKPINPKLLFHNASCDIICSIMYGARYEYNHPFFQAMIKMMAECSKIANGPWGMIYDTIPLLRGLPLPFRKVMNDHSYVKHHVKGIVAEHRASRIPKQPRDVIDNYLDQMDKMEEGSVFDEEQMLATLLDLLFAGTDTTSNTICFAVFYLTTHPDIQERCQREIDHVCDGKERVSFEDKDRMPFMQAVIQESQRFCSTLPLSVYHATTKDTELLGYQIPKGTLVIQNLSSVLYEEGQWKFPHEFNPDNFLNDQGELQKLEAFMPFSVGPRMCLGEGLARMELFLVLVTLLRRFQLVWPEDAGLPDYTPVFGVTQAPRPFNMIFRPRENQSQH</sequence>
<dbReference type="GO" id="GO:0005737">
    <property type="term" value="C:cytoplasm"/>
    <property type="evidence" value="ECO:0007669"/>
    <property type="project" value="TreeGrafter"/>
</dbReference>
<feature type="binding site" description="axial binding residue" evidence="10">
    <location>
        <position position="440"/>
    </location>
    <ligand>
        <name>heme</name>
        <dbReference type="ChEBI" id="CHEBI:30413"/>
    </ligand>
    <ligandPart>
        <name>Fe</name>
        <dbReference type="ChEBI" id="CHEBI:18248"/>
    </ligandPart>
</feature>
<dbReference type="PRINTS" id="PR00385">
    <property type="entry name" value="P450"/>
</dbReference>
<dbReference type="InterPro" id="IPR050182">
    <property type="entry name" value="Cytochrome_P450_fam2"/>
</dbReference>
<keyword evidence="9 12" id="KW-0472">Membrane</keyword>
<evidence type="ECO:0000256" key="6">
    <source>
        <dbReference type="ARBA" id="ARBA00023002"/>
    </source>
</evidence>
<evidence type="ECO:0000256" key="9">
    <source>
        <dbReference type="ARBA" id="ARBA00023136"/>
    </source>
</evidence>
<keyword evidence="7 10" id="KW-0408">Iron</keyword>
<organism evidence="13 14">
    <name type="scientific">Merluccius polli</name>
    <name type="common">Benguela hake</name>
    <name type="synonym">Merluccius cadenati</name>
    <dbReference type="NCBI Taxonomy" id="89951"/>
    <lineage>
        <taxon>Eukaryota</taxon>
        <taxon>Metazoa</taxon>
        <taxon>Chordata</taxon>
        <taxon>Craniata</taxon>
        <taxon>Vertebrata</taxon>
        <taxon>Euteleostomi</taxon>
        <taxon>Actinopterygii</taxon>
        <taxon>Neopterygii</taxon>
        <taxon>Teleostei</taxon>
        <taxon>Neoteleostei</taxon>
        <taxon>Acanthomorphata</taxon>
        <taxon>Zeiogadaria</taxon>
        <taxon>Gadariae</taxon>
        <taxon>Gadiformes</taxon>
        <taxon>Gadoidei</taxon>
        <taxon>Merlucciidae</taxon>
        <taxon>Merluccius</taxon>
    </lineage>
</organism>
<protein>
    <submittedName>
        <fullName evidence="13">Cytochrome P450 2D15</fullName>
    </submittedName>
</protein>
<dbReference type="GO" id="GO:0020037">
    <property type="term" value="F:heme binding"/>
    <property type="evidence" value="ECO:0007669"/>
    <property type="project" value="InterPro"/>
</dbReference>
<dbReference type="PRINTS" id="PR00463">
    <property type="entry name" value="EP450I"/>
</dbReference>
<dbReference type="Gene3D" id="1.10.630.10">
    <property type="entry name" value="Cytochrome P450"/>
    <property type="match status" value="1"/>
</dbReference>
<dbReference type="InterPro" id="IPR036396">
    <property type="entry name" value="Cyt_P450_sf"/>
</dbReference>
<dbReference type="SUPFAM" id="SSF48264">
    <property type="entry name" value="Cytochrome P450"/>
    <property type="match status" value="1"/>
</dbReference>
<keyword evidence="8 11" id="KW-0503">Monooxygenase</keyword>
<evidence type="ECO:0000256" key="11">
    <source>
        <dbReference type="RuleBase" id="RU000461"/>
    </source>
</evidence>
<dbReference type="InterPro" id="IPR002401">
    <property type="entry name" value="Cyt_P450_E_grp-I"/>
</dbReference>
<evidence type="ECO:0000256" key="12">
    <source>
        <dbReference type="SAM" id="Phobius"/>
    </source>
</evidence>
<evidence type="ECO:0000256" key="5">
    <source>
        <dbReference type="ARBA" id="ARBA00022723"/>
    </source>
</evidence>
<evidence type="ECO:0000256" key="2">
    <source>
        <dbReference type="ARBA" id="ARBA00004370"/>
    </source>
</evidence>
<dbReference type="Pfam" id="PF00067">
    <property type="entry name" value="p450"/>
    <property type="match status" value="1"/>
</dbReference>
<dbReference type="GO" id="GO:0005506">
    <property type="term" value="F:iron ion binding"/>
    <property type="evidence" value="ECO:0007669"/>
    <property type="project" value="InterPro"/>
</dbReference>
<evidence type="ECO:0000256" key="1">
    <source>
        <dbReference type="ARBA" id="ARBA00001971"/>
    </source>
</evidence>
<reference evidence="13" key="1">
    <citation type="journal article" date="2023" name="Front. Mar. Sci.">
        <title>A new Merluccius polli reference genome to investigate the effects of global change in West African waters.</title>
        <authorList>
            <person name="Mateo J.L."/>
            <person name="Blanco-Fernandez C."/>
            <person name="Garcia-Vazquez E."/>
            <person name="Machado-Schiaffino G."/>
        </authorList>
    </citation>
    <scope>NUCLEOTIDE SEQUENCE</scope>
    <source>
        <strain evidence="13">C29</strain>
        <tissue evidence="13">Fin</tissue>
    </source>
</reference>